<proteinExistence type="predicted"/>
<dbReference type="InterPro" id="IPR050445">
    <property type="entry name" value="Bact_polysacc_biosynth/exp"/>
</dbReference>
<organism evidence="3">
    <name type="scientific">uncultured Pseudonocardia sp</name>
    <dbReference type="NCBI Taxonomy" id="211455"/>
    <lineage>
        <taxon>Bacteria</taxon>
        <taxon>Bacillati</taxon>
        <taxon>Actinomycetota</taxon>
        <taxon>Actinomycetes</taxon>
        <taxon>Pseudonocardiales</taxon>
        <taxon>Pseudonocardiaceae</taxon>
        <taxon>Pseudonocardia</taxon>
        <taxon>environmental samples</taxon>
    </lineage>
</organism>
<name>A0A6J4QAT0_9PSEU</name>
<gene>
    <name evidence="3" type="ORF">AVDCRST_MAG66-3429</name>
</gene>
<dbReference type="EMBL" id="CADCUS010000489">
    <property type="protein sequence ID" value="CAA9432935.1"/>
    <property type="molecule type" value="Genomic_DNA"/>
</dbReference>
<feature type="compositionally biased region" description="Low complexity" evidence="1">
    <location>
        <begin position="21"/>
        <end position="38"/>
    </location>
</feature>
<evidence type="ECO:0000256" key="2">
    <source>
        <dbReference type="SAM" id="Phobius"/>
    </source>
</evidence>
<feature type="transmembrane region" description="Helical" evidence="2">
    <location>
        <begin position="69"/>
        <end position="91"/>
    </location>
</feature>
<dbReference type="PANTHER" id="PTHR32309">
    <property type="entry name" value="TYROSINE-PROTEIN KINASE"/>
    <property type="match status" value="1"/>
</dbReference>
<reference evidence="3" key="1">
    <citation type="submission" date="2020-02" db="EMBL/GenBank/DDBJ databases">
        <authorList>
            <person name="Meier V. D."/>
        </authorList>
    </citation>
    <scope>NUCLEOTIDE SEQUENCE</scope>
    <source>
        <strain evidence="3">AVDCRST_MAG66</strain>
    </source>
</reference>
<keyword evidence="2" id="KW-0472">Membrane</keyword>
<protein>
    <recommendedName>
        <fullName evidence="4">Polysaccharide chain length determinant N-terminal domain-containing protein</fullName>
    </recommendedName>
</protein>
<sequence length="300" mass="32027">MSAGSNGRIHVDPGDRPGSVLADDLAPAANPATPADGTGPRGPDRPPSPAGAPSPTPLRRLTSRQWRQLTLMAVILVLLGCAGGFGASALVPTRYAAQADVLYMLTREQATGFLREDRNITTQIVLMTSRTVLAPVAAEVGVPVEDLAASVQAAVLDESEVIHVELTDSDPARAQRLLEQILVRYIDISNNDERSRMRDYLESELTIVLERIKEVRGLGQARQLELAPLVDREQSIRTQLDDFRLTDLAGPAAQVLVAPYTSTEPVSPKPLVATATGAAGGLVVALLVLAVLARRMTRNP</sequence>
<feature type="transmembrane region" description="Helical" evidence="2">
    <location>
        <begin position="271"/>
        <end position="293"/>
    </location>
</feature>
<keyword evidence="2" id="KW-1133">Transmembrane helix</keyword>
<dbReference type="PANTHER" id="PTHR32309:SF31">
    <property type="entry name" value="CAPSULAR EXOPOLYSACCHARIDE FAMILY"/>
    <property type="match status" value="1"/>
</dbReference>
<feature type="compositionally biased region" description="Pro residues" evidence="1">
    <location>
        <begin position="45"/>
        <end position="56"/>
    </location>
</feature>
<accession>A0A6J4QAT0</accession>
<dbReference type="AlphaFoldDB" id="A0A6J4QAT0"/>
<evidence type="ECO:0008006" key="4">
    <source>
        <dbReference type="Google" id="ProtNLM"/>
    </source>
</evidence>
<evidence type="ECO:0000256" key="1">
    <source>
        <dbReference type="SAM" id="MobiDB-lite"/>
    </source>
</evidence>
<feature type="region of interest" description="Disordered" evidence="1">
    <location>
        <begin position="1"/>
        <end position="59"/>
    </location>
</feature>
<evidence type="ECO:0000313" key="3">
    <source>
        <dbReference type="EMBL" id="CAA9432935.1"/>
    </source>
</evidence>
<keyword evidence="2" id="KW-0812">Transmembrane</keyword>